<dbReference type="EMBL" id="KN880503">
    <property type="protein sequence ID" value="KIY68440.1"/>
    <property type="molecule type" value="Genomic_DNA"/>
</dbReference>
<evidence type="ECO:0000313" key="2">
    <source>
        <dbReference type="Proteomes" id="UP000054007"/>
    </source>
</evidence>
<sequence length="602" mass="66735">MNLTPLSSRKPYEGNTRKLVIAFDVGTTFSGASFAKLEPGLPPNIQGVTRFPAQHKVGGNSKIPSIIYYDSHGVVKAVGAEAVEEGFLEIAQDEGYTKVEWFKLHLRPKNLSSQIADSDLPPLPAGKSAIDIFSDFLKYLFHCTRQYIVEMNYNGESYWKSVEDNIDFVLTHPNGWEGRQQGLMRQAAVKAGLVQAKSAQERIQFVTEGEASLHYCITTGNLDAIKNTNEGMIIVDAGGGTIDLSAYRKASGDASGGWSFEEIAPIQCCMQGSIFVTRRARAYLHSRLSNTRFGNPEDVQRISEVFDATTKLGFRDSSAPYYIRFGGMRDTERTVDIRNGQMKLAGDVVAQFFKPSITAVVDAVQSQQNSTGIPIKTVILVGGYAASDWLFSNLCTELAGKGCTVFRPDGHLNKAVADGAVSYHLDRCVSVRTARFSYGIEAAIPYLPQFPDHKSREHLAYESVSGVVRLPGYYSEILAKGTTVREESEFRQDFSRTFTSIKKKNLGKIQHVILCFKGDGEPPDWISDDKTSFSTLCTVESNLWSLARQSRQKYSNVTNTLYHEIEFEVVLLLGMTELKAQVAWIENGSEKRSPATIVYNDE</sequence>
<name>A0A0D7BE23_9AGAR</name>
<organism evidence="1 2">
    <name type="scientific">Cylindrobasidium torrendii FP15055 ss-10</name>
    <dbReference type="NCBI Taxonomy" id="1314674"/>
    <lineage>
        <taxon>Eukaryota</taxon>
        <taxon>Fungi</taxon>
        <taxon>Dikarya</taxon>
        <taxon>Basidiomycota</taxon>
        <taxon>Agaricomycotina</taxon>
        <taxon>Agaricomycetes</taxon>
        <taxon>Agaricomycetidae</taxon>
        <taxon>Agaricales</taxon>
        <taxon>Marasmiineae</taxon>
        <taxon>Physalacriaceae</taxon>
        <taxon>Cylindrobasidium</taxon>
    </lineage>
</organism>
<dbReference type="AlphaFoldDB" id="A0A0D7BE23"/>
<accession>A0A0D7BE23</accession>
<dbReference type="PANTHER" id="PTHR14187">
    <property type="entry name" value="ALPHA KINASE/ELONGATION FACTOR 2 KINASE"/>
    <property type="match status" value="1"/>
</dbReference>
<dbReference type="Proteomes" id="UP000054007">
    <property type="component" value="Unassembled WGS sequence"/>
</dbReference>
<dbReference type="Gene3D" id="3.30.420.40">
    <property type="match status" value="1"/>
</dbReference>
<gene>
    <name evidence="1" type="ORF">CYLTODRAFT_262100</name>
</gene>
<proteinExistence type="predicted"/>
<reference evidence="1 2" key="1">
    <citation type="journal article" date="2015" name="Fungal Genet. Biol.">
        <title>Evolution of novel wood decay mechanisms in Agaricales revealed by the genome sequences of Fistulina hepatica and Cylindrobasidium torrendii.</title>
        <authorList>
            <person name="Floudas D."/>
            <person name="Held B.W."/>
            <person name="Riley R."/>
            <person name="Nagy L.G."/>
            <person name="Koehler G."/>
            <person name="Ransdell A.S."/>
            <person name="Younus H."/>
            <person name="Chow J."/>
            <person name="Chiniquy J."/>
            <person name="Lipzen A."/>
            <person name="Tritt A."/>
            <person name="Sun H."/>
            <person name="Haridas S."/>
            <person name="LaButti K."/>
            <person name="Ohm R.A."/>
            <person name="Kues U."/>
            <person name="Blanchette R.A."/>
            <person name="Grigoriev I.V."/>
            <person name="Minto R.E."/>
            <person name="Hibbett D.S."/>
        </authorList>
    </citation>
    <scope>NUCLEOTIDE SEQUENCE [LARGE SCALE GENOMIC DNA]</scope>
    <source>
        <strain evidence="1 2">FP15055 ss-10</strain>
    </source>
</reference>
<dbReference type="OrthoDB" id="2963168at2759"/>
<dbReference type="PANTHER" id="PTHR14187:SF5">
    <property type="entry name" value="HEAT SHOCK 70 KDA PROTEIN 12A"/>
    <property type="match status" value="1"/>
</dbReference>
<dbReference type="InterPro" id="IPR043129">
    <property type="entry name" value="ATPase_NBD"/>
</dbReference>
<dbReference type="CDD" id="cd10170">
    <property type="entry name" value="ASKHA_NBD_HSP70"/>
    <property type="match status" value="1"/>
</dbReference>
<evidence type="ECO:0008006" key="3">
    <source>
        <dbReference type="Google" id="ProtNLM"/>
    </source>
</evidence>
<protein>
    <recommendedName>
        <fullName evidence="3">Actin-like ATPase domain-containing protein</fullName>
    </recommendedName>
</protein>
<evidence type="ECO:0000313" key="1">
    <source>
        <dbReference type="EMBL" id="KIY68440.1"/>
    </source>
</evidence>
<dbReference type="SUPFAM" id="SSF53067">
    <property type="entry name" value="Actin-like ATPase domain"/>
    <property type="match status" value="2"/>
</dbReference>
<dbReference type="STRING" id="1314674.A0A0D7BE23"/>
<keyword evidence="2" id="KW-1185">Reference proteome</keyword>